<gene>
    <name evidence="4" type="ORF">Tco_1067575</name>
</gene>
<evidence type="ECO:0000256" key="1">
    <source>
        <dbReference type="PROSITE-ProRule" id="PRU00047"/>
    </source>
</evidence>
<feature type="compositionally biased region" description="Basic and acidic residues" evidence="2">
    <location>
        <begin position="180"/>
        <end position="193"/>
    </location>
</feature>
<dbReference type="Pfam" id="PF00098">
    <property type="entry name" value="zf-CCHC"/>
    <property type="match status" value="1"/>
</dbReference>
<keyword evidence="4" id="KW-0808">Transferase</keyword>
<dbReference type="PANTHER" id="PTHR15503:SF45">
    <property type="entry name" value="RNA-DIRECTED DNA POLYMERASE HOMOLOG"/>
    <property type="match status" value="1"/>
</dbReference>
<reference evidence="4" key="2">
    <citation type="submission" date="2022-01" db="EMBL/GenBank/DDBJ databases">
        <authorList>
            <person name="Yamashiro T."/>
            <person name="Shiraishi A."/>
            <person name="Satake H."/>
            <person name="Nakayama K."/>
        </authorList>
    </citation>
    <scope>NUCLEOTIDE SEQUENCE</scope>
</reference>
<keyword evidence="4" id="KW-0548">Nucleotidyltransferase</keyword>
<evidence type="ECO:0000256" key="2">
    <source>
        <dbReference type="SAM" id="MobiDB-lite"/>
    </source>
</evidence>
<dbReference type="PANTHER" id="PTHR15503">
    <property type="entry name" value="LDOC1 RELATED"/>
    <property type="match status" value="1"/>
</dbReference>
<dbReference type="EMBL" id="BQNB010019490">
    <property type="protein sequence ID" value="GJT85858.1"/>
    <property type="molecule type" value="Genomic_DNA"/>
</dbReference>
<dbReference type="Proteomes" id="UP001151760">
    <property type="component" value="Unassembled WGS sequence"/>
</dbReference>
<keyword evidence="1" id="KW-0479">Metal-binding</keyword>
<evidence type="ECO:0000259" key="3">
    <source>
        <dbReference type="PROSITE" id="PS50158"/>
    </source>
</evidence>
<dbReference type="InterPro" id="IPR032567">
    <property type="entry name" value="RTL1-rel"/>
</dbReference>
<dbReference type="Gene3D" id="3.30.70.270">
    <property type="match status" value="1"/>
</dbReference>
<reference evidence="4" key="1">
    <citation type="journal article" date="2022" name="Int. J. Mol. Sci.">
        <title>Draft Genome of Tanacetum Coccineum: Genomic Comparison of Closely Related Tanacetum-Family Plants.</title>
        <authorList>
            <person name="Yamashiro T."/>
            <person name="Shiraishi A."/>
            <person name="Nakayama K."/>
            <person name="Satake H."/>
        </authorList>
    </citation>
    <scope>NUCLEOTIDE SEQUENCE</scope>
</reference>
<accession>A0ABQ5HDG5</accession>
<dbReference type="InterPro" id="IPR043128">
    <property type="entry name" value="Rev_trsase/Diguanyl_cyclase"/>
</dbReference>
<feature type="region of interest" description="Disordered" evidence="2">
    <location>
        <begin position="509"/>
        <end position="528"/>
    </location>
</feature>
<dbReference type="InterPro" id="IPR043502">
    <property type="entry name" value="DNA/RNA_pol_sf"/>
</dbReference>
<dbReference type="SUPFAM" id="SSF56672">
    <property type="entry name" value="DNA/RNA polymerases"/>
    <property type="match status" value="1"/>
</dbReference>
<feature type="region of interest" description="Disordered" evidence="2">
    <location>
        <begin position="180"/>
        <end position="206"/>
    </location>
</feature>
<dbReference type="GO" id="GO:0003964">
    <property type="term" value="F:RNA-directed DNA polymerase activity"/>
    <property type="evidence" value="ECO:0007669"/>
    <property type="project" value="UniProtKB-KW"/>
</dbReference>
<protein>
    <submittedName>
        <fullName evidence="4">Reverse transcriptase domain-containing protein</fullName>
    </submittedName>
</protein>
<sequence length="704" mass="80541">MLPTRRATRTTPATTTNPTTTVTEAQLQALIDQGVAAALAERDATGSIDGDNRHRSALTWWNSHVRAVGQDVAYTMPWTALKRMITDKYCPRGEIKKLESEYWNLKVRGTDLITYNQRFQELALMCDRMFPEESAKVERYVGGLPDMIHGSVKASKPQSMQEAIEFATEMMDKKMITAAERQAENKRKIEETPRNTQNQQQPFKRNNVARAYTAGPGDKKPYGGTKPLCTKCNYHHDGPCTLKCTNCKKLGHSARDCKCKSLQGVCPKLKNGNQGNRAEWAMLLAKSYVVTMKKAEDKSKEKQLEEVPIVQDFPEVFPEDLPGIPPTRQVEFQIDLVPGAAPVARAPYRLAPSEMKELSDQLKELSDKGFIRPSSSPWGAPVLFVKKKDGSFRMCIDYRELNKLTNKQEHAEHLKLILELLKKEQLYAKFSKCEFWIPKVQFLGHVIDVQGHSCRSAKIEFPDKERVKPLRVRALVMTIGLDLPKRILETQIEARKPENLKSEDVGGMLIENSKDPKKPGRKIDHRGMGTMVPKQQSWLTRFGVLRTLIMHESQSRNILFTGFDKIVTEDDQIKSENASARDRQKSYADVRRKPLEFQVGDRVMLKVSPWKGVVCFGKRGKLNPSQMSVPFDVYTLDDKLHFVEEPVEILEREIKKLRRSRIPIIKVRWNSKRGPEFTWEREDQFREKYPHLFTKTTPSKNVAS</sequence>
<feature type="compositionally biased region" description="Basic and acidic residues" evidence="2">
    <location>
        <begin position="512"/>
        <end position="527"/>
    </location>
</feature>
<name>A0ABQ5HDG5_9ASTR</name>
<keyword evidence="4" id="KW-0695">RNA-directed DNA polymerase</keyword>
<keyword evidence="1" id="KW-0862">Zinc</keyword>
<dbReference type="InterPro" id="IPR001878">
    <property type="entry name" value="Znf_CCHC"/>
</dbReference>
<evidence type="ECO:0000313" key="4">
    <source>
        <dbReference type="EMBL" id="GJT85858.1"/>
    </source>
</evidence>
<keyword evidence="1" id="KW-0863">Zinc-finger</keyword>
<comment type="caution">
    <text evidence="4">The sequence shown here is derived from an EMBL/GenBank/DDBJ whole genome shotgun (WGS) entry which is preliminary data.</text>
</comment>
<keyword evidence="5" id="KW-1185">Reference proteome</keyword>
<proteinExistence type="predicted"/>
<dbReference type="PROSITE" id="PS50158">
    <property type="entry name" value="ZF_CCHC"/>
    <property type="match status" value="1"/>
</dbReference>
<feature type="domain" description="CCHC-type" evidence="3">
    <location>
        <begin position="243"/>
        <end position="258"/>
    </location>
</feature>
<feature type="compositionally biased region" description="Polar residues" evidence="2">
    <location>
        <begin position="194"/>
        <end position="204"/>
    </location>
</feature>
<dbReference type="InterPro" id="IPR005162">
    <property type="entry name" value="Retrotrans_gag_dom"/>
</dbReference>
<organism evidence="4 5">
    <name type="scientific">Tanacetum coccineum</name>
    <dbReference type="NCBI Taxonomy" id="301880"/>
    <lineage>
        <taxon>Eukaryota</taxon>
        <taxon>Viridiplantae</taxon>
        <taxon>Streptophyta</taxon>
        <taxon>Embryophyta</taxon>
        <taxon>Tracheophyta</taxon>
        <taxon>Spermatophyta</taxon>
        <taxon>Magnoliopsida</taxon>
        <taxon>eudicotyledons</taxon>
        <taxon>Gunneridae</taxon>
        <taxon>Pentapetalae</taxon>
        <taxon>asterids</taxon>
        <taxon>campanulids</taxon>
        <taxon>Asterales</taxon>
        <taxon>Asteraceae</taxon>
        <taxon>Asteroideae</taxon>
        <taxon>Anthemideae</taxon>
        <taxon>Anthemidinae</taxon>
        <taxon>Tanacetum</taxon>
    </lineage>
</organism>
<dbReference type="Gene3D" id="3.10.10.10">
    <property type="entry name" value="HIV Type 1 Reverse Transcriptase, subunit A, domain 1"/>
    <property type="match status" value="1"/>
</dbReference>
<evidence type="ECO:0000313" key="5">
    <source>
        <dbReference type="Proteomes" id="UP001151760"/>
    </source>
</evidence>
<dbReference type="Pfam" id="PF03732">
    <property type="entry name" value="Retrotrans_gag"/>
    <property type="match status" value="1"/>
</dbReference>